<dbReference type="GO" id="GO:0005771">
    <property type="term" value="C:multivesicular body"/>
    <property type="evidence" value="ECO:0007669"/>
    <property type="project" value="TreeGrafter"/>
</dbReference>
<dbReference type="PANTHER" id="PTHR22761:SF18">
    <property type="entry name" value="SORTING PROTEIN SNF7 FAMILY PROTEIN, PUTATIVE (AFU_ORTHOLOGUE AFUA_2G16692)-RELATED"/>
    <property type="match status" value="1"/>
</dbReference>
<dbReference type="GO" id="GO:0006900">
    <property type="term" value="P:vesicle budding from membrane"/>
    <property type="evidence" value="ECO:0007669"/>
    <property type="project" value="TreeGrafter"/>
</dbReference>
<comment type="caution">
    <text evidence="2">The sequence shown here is derived from an EMBL/GenBank/DDBJ whole genome shotgun (WGS) entry which is preliminary data.</text>
</comment>
<accession>A0A420YH51</accession>
<dbReference type="STRING" id="177199.A0A420YH51"/>
<dbReference type="AlphaFoldDB" id="A0A420YH51"/>
<proteinExistence type="predicted"/>
<protein>
    <recommendedName>
        <fullName evidence="4">Charged multivesicular body protein 7</fullName>
    </recommendedName>
</protein>
<dbReference type="OrthoDB" id="10250120at2759"/>
<evidence type="ECO:0008006" key="4">
    <source>
        <dbReference type="Google" id="ProtNLM"/>
    </source>
</evidence>
<feature type="compositionally biased region" description="Basic and acidic residues" evidence="1">
    <location>
        <begin position="396"/>
        <end position="441"/>
    </location>
</feature>
<dbReference type="GO" id="GO:0000815">
    <property type="term" value="C:ESCRT III complex"/>
    <property type="evidence" value="ECO:0007669"/>
    <property type="project" value="TreeGrafter"/>
</dbReference>
<organism evidence="2 3">
    <name type="scientific">Coniochaeta pulveracea</name>
    <dbReference type="NCBI Taxonomy" id="177199"/>
    <lineage>
        <taxon>Eukaryota</taxon>
        <taxon>Fungi</taxon>
        <taxon>Dikarya</taxon>
        <taxon>Ascomycota</taxon>
        <taxon>Pezizomycotina</taxon>
        <taxon>Sordariomycetes</taxon>
        <taxon>Sordariomycetidae</taxon>
        <taxon>Coniochaetales</taxon>
        <taxon>Coniochaetaceae</taxon>
        <taxon>Coniochaeta</taxon>
    </lineage>
</organism>
<dbReference type="Gene3D" id="1.10.287.1060">
    <property type="entry name" value="ESAT-6-like"/>
    <property type="match status" value="1"/>
</dbReference>
<dbReference type="InterPro" id="IPR005024">
    <property type="entry name" value="Snf7_fam"/>
</dbReference>
<dbReference type="Pfam" id="PF03357">
    <property type="entry name" value="Snf7"/>
    <property type="match status" value="1"/>
</dbReference>
<dbReference type="PANTHER" id="PTHR22761">
    <property type="entry name" value="CHARGED MULTIVESICULAR BODY PROTEIN"/>
    <property type="match status" value="1"/>
</dbReference>
<gene>
    <name evidence="2" type="ORF">DL546_008141</name>
</gene>
<sequence length="465" mass="51149">MSTLLTHLVETEPSFRPQRLPALYSDFRSQRTLNPDGYQANLSAWRRAISHIAFSGLAPSAKGAKPNHLVLTVDEGLLRALESKSYGRPLALGAVFAEAIKDKELIGLEEFLTSKESVYKTGWNLSPWAVAGWALRTVGLVDGLARTDKLPGGEWVVLANVEAAGKKFAEASVDLNTRFERTFSKAHFSKEFGDQIVSGQTMSETDVEVLLRFLSRDKEVVLYDGATVKIRDKSTDEGTSLTEEDRSIAQLKELLGYLQHQTEVLSKKVDELNSAAKQAVANKNRVVALASLKSKKIAEASLQARYNTLASLEETAGKIQQASDNVAVVRVMEASGEALKSLNAAVGGTEGVEGVVERLREQMDTADEINTIMNEEHVVVDEGEIDDELAAIEAQEKKKEEEKVAAERKEKEDKEAEETRKRLEAVEQVKPLPEQERGVEKEVEDAADQLSRITLSSQPVPEPAH</sequence>
<dbReference type="EMBL" id="QVQW01000010">
    <property type="protein sequence ID" value="RKU47204.1"/>
    <property type="molecule type" value="Genomic_DNA"/>
</dbReference>
<dbReference type="GO" id="GO:0009898">
    <property type="term" value="C:cytoplasmic side of plasma membrane"/>
    <property type="evidence" value="ECO:0007669"/>
    <property type="project" value="TreeGrafter"/>
</dbReference>
<keyword evidence="3" id="KW-1185">Reference proteome</keyword>
<name>A0A420YH51_9PEZI</name>
<reference evidence="2 3" key="1">
    <citation type="submission" date="2018-08" db="EMBL/GenBank/DDBJ databases">
        <title>Draft genome of the lignicolous fungus Coniochaeta pulveracea.</title>
        <authorList>
            <person name="Borstlap C.J."/>
            <person name="De Witt R.N."/>
            <person name="Botha A."/>
            <person name="Volschenk H."/>
        </authorList>
    </citation>
    <scope>NUCLEOTIDE SEQUENCE [LARGE SCALE GENOMIC DNA]</scope>
    <source>
        <strain evidence="2 3">CAB683</strain>
    </source>
</reference>
<evidence type="ECO:0000313" key="3">
    <source>
        <dbReference type="Proteomes" id="UP000275385"/>
    </source>
</evidence>
<feature type="region of interest" description="Disordered" evidence="1">
    <location>
        <begin position="396"/>
        <end position="465"/>
    </location>
</feature>
<dbReference type="GO" id="GO:0032511">
    <property type="term" value="P:late endosome to vacuole transport via multivesicular body sorting pathway"/>
    <property type="evidence" value="ECO:0007669"/>
    <property type="project" value="TreeGrafter"/>
</dbReference>
<evidence type="ECO:0000256" key="1">
    <source>
        <dbReference type="SAM" id="MobiDB-lite"/>
    </source>
</evidence>
<dbReference type="Proteomes" id="UP000275385">
    <property type="component" value="Unassembled WGS sequence"/>
</dbReference>
<evidence type="ECO:0000313" key="2">
    <source>
        <dbReference type="EMBL" id="RKU47204.1"/>
    </source>
</evidence>